<organism evidence="2 3">
    <name type="scientific">Mesosutterella porci</name>
    <dbReference type="NCBI Taxonomy" id="2915351"/>
    <lineage>
        <taxon>Bacteria</taxon>
        <taxon>Pseudomonadati</taxon>
        <taxon>Pseudomonadota</taxon>
        <taxon>Betaproteobacteria</taxon>
        <taxon>Burkholderiales</taxon>
        <taxon>Sutterellaceae</taxon>
        <taxon>Mesosutterella</taxon>
    </lineage>
</organism>
<accession>A0ABS9MU17</accession>
<dbReference type="Proteomes" id="UP001297600">
    <property type="component" value="Unassembled WGS sequence"/>
</dbReference>
<dbReference type="Gene3D" id="2.20.25.10">
    <property type="match status" value="1"/>
</dbReference>
<reference evidence="2 3" key="1">
    <citation type="submission" date="2022-02" db="EMBL/GenBank/DDBJ databases">
        <title>Mesosutterella porci, a novel member of the family Sutterellaceae from pig feces.</title>
        <authorList>
            <person name="Wylensek D."/>
            <person name="Clavel T."/>
        </authorList>
    </citation>
    <scope>NUCLEOTIDE SEQUENCE [LARGE SCALE GENOMIC DNA]</scope>
    <source>
        <strain evidence="3">oilRF-744-wt-GAM-9</strain>
    </source>
</reference>
<dbReference type="InterPro" id="IPR005651">
    <property type="entry name" value="Trm112-like"/>
</dbReference>
<dbReference type="PANTHER" id="PTHR33505">
    <property type="entry name" value="ZGC:162634"/>
    <property type="match status" value="1"/>
</dbReference>
<evidence type="ECO:0000256" key="1">
    <source>
        <dbReference type="SAM" id="MobiDB-lite"/>
    </source>
</evidence>
<sequence>MDPKITEVLVCPVCKGPLAVNKAGELVCTACRLAYGVKDGIPDMIEHNARTVSEEEAEKLRAARTAAPLDPL</sequence>
<evidence type="ECO:0000313" key="3">
    <source>
        <dbReference type="Proteomes" id="UP001297600"/>
    </source>
</evidence>
<protein>
    <submittedName>
        <fullName evidence="2">Trm112 family protein</fullName>
    </submittedName>
</protein>
<proteinExistence type="predicted"/>
<gene>
    <name evidence="2" type="ORF">MAF45_09930</name>
</gene>
<dbReference type="SUPFAM" id="SSF158997">
    <property type="entry name" value="Trm112p-like"/>
    <property type="match status" value="1"/>
</dbReference>
<dbReference type="PANTHER" id="PTHR33505:SF4">
    <property type="entry name" value="PROTEIN PREY, MITOCHONDRIAL"/>
    <property type="match status" value="1"/>
</dbReference>
<dbReference type="EMBL" id="JAKNCT010000013">
    <property type="protein sequence ID" value="MCG5031755.1"/>
    <property type="molecule type" value="Genomic_DNA"/>
</dbReference>
<dbReference type="Pfam" id="PF03966">
    <property type="entry name" value="Trm112p"/>
    <property type="match status" value="1"/>
</dbReference>
<feature type="compositionally biased region" description="Basic and acidic residues" evidence="1">
    <location>
        <begin position="52"/>
        <end position="61"/>
    </location>
</feature>
<name>A0ABS9MU17_9BURK</name>
<dbReference type="RefSeq" id="WP_237980250.1">
    <property type="nucleotide sequence ID" value="NZ_JAKNCT010000013.1"/>
</dbReference>
<keyword evidence="3" id="KW-1185">Reference proteome</keyword>
<comment type="caution">
    <text evidence="2">The sequence shown here is derived from an EMBL/GenBank/DDBJ whole genome shotgun (WGS) entry which is preliminary data.</text>
</comment>
<feature type="region of interest" description="Disordered" evidence="1">
    <location>
        <begin position="52"/>
        <end position="72"/>
    </location>
</feature>
<evidence type="ECO:0000313" key="2">
    <source>
        <dbReference type="EMBL" id="MCG5031755.1"/>
    </source>
</evidence>